<dbReference type="RefSeq" id="WP_081830729.1">
    <property type="nucleotide sequence ID" value="NZ_CP006018.1"/>
</dbReference>
<evidence type="ECO:0000256" key="10">
    <source>
        <dbReference type="RuleBase" id="RU363066"/>
    </source>
</evidence>
<keyword evidence="12" id="KW-1185">Reference proteome</keyword>
<keyword evidence="5 10" id="KW-0547">Nucleotide-binding</keyword>
<protein>
    <recommendedName>
        <fullName evidence="3 10">Gluconokinase</fullName>
        <ecNumber evidence="3 10">2.7.1.12</ecNumber>
    </recommendedName>
</protein>
<dbReference type="InterPro" id="IPR027417">
    <property type="entry name" value="P-loop_NTPase"/>
</dbReference>
<dbReference type="AlphaFoldDB" id="A0A087VST5"/>
<organism evidence="11 12">
    <name type="scientific">Bifidobacterium [indicum] DSM 20214 = LMG 11587</name>
    <dbReference type="NCBI Taxonomy" id="1341694"/>
    <lineage>
        <taxon>Bacteria</taxon>
        <taxon>Bacillati</taxon>
        <taxon>Actinomycetota</taxon>
        <taxon>Actinomycetes</taxon>
        <taxon>Bifidobacteriales</taxon>
        <taxon>Bifidobacteriaceae</taxon>
        <taxon>Bifidobacterium</taxon>
    </lineage>
</organism>
<comment type="similarity">
    <text evidence="2 10">Belongs to the gluconokinase GntK/GntV family.</text>
</comment>
<dbReference type="GO" id="GO:0046316">
    <property type="term" value="F:gluconokinase activity"/>
    <property type="evidence" value="ECO:0007669"/>
    <property type="project" value="UniProtKB-EC"/>
</dbReference>
<keyword evidence="7 10" id="KW-0067">ATP-binding</keyword>
<dbReference type="Gene3D" id="3.40.50.300">
    <property type="entry name" value="P-loop containing nucleotide triphosphate hydrolases"/>
    <property type="match status" value="1"/>
</dbReference>
<keyword evidence="6 10" id="KW-0418">Kinase</keyword>
<evidence type="ECO:0000256" key="1">
    <source>
        <dbReference type="ARBA" id="ARBA00004761"/>
    </source>
</evidence>
<evidence type="ECO:0000256" key="6">
    <source>
        <dbReference type="ARBA" id="ARBA00022777"/>
    </source>
</evidence>
<name>A0A087VST5_9BIFI</name>
<dbReference type="InterPro" id="IPR031322">
    <property type="entry name" value="Shikimate/glucono_kinase"/>
</dbReference>
<keyword evidence="8" id="KW-0311">Gluconate utilization</keyword>
<evidence type="ECO:0000256" key="2">
    <source>
        <dbReference type="ARBA" id="ARBA00008420"/>
    </source>
</evidence>
<evidence type="ECO:0000313" key="11">
    <source>
        <dbReference type="EMBL" id="AIC91403.1"/>
    </source>
</evidence>
<dbReference type="GO" id="GO:0019521">
    <property type="term" value="P:D-gluconate metabolic process"/>
    <property type="evidence" value="ECO:0007669"/>
    <property type="project" value="UniProtKB-KW"/>
</dbReference>
<dbReference type="OrthoDB" id="9795716at2"/>
<dbReference type="PANTHER" id="PTHR43442:SF3">
    <property type="entry name" value="GLUCONOKINASE-RELATED"/>
    <property type="match status" value="1"/>
</dbReference>
<dbReference type="SUPFAM" id="SSF52540">
    <property type="entry name" value="P-loop containing nucleoside triphosphate hydrolases"/>
    <property type="match status" value="1"/>
</dbReference>
<dbReference type="CDD" id="cd02021">
    <property type="entry name" value="GntK"/>
    <property type="match status" value="1"/>
</dbReference>
<dbReference type="GO" id="GO:0005524">
    <property type="term" value="F:ATP binding"/>
    <property type="evidence" value="ECO:0007669"/>
    <property type="project" value="UniProtKB-KW"/>
</dbReference>
<dbReference type="GO" id="GO:0005737">
    <property type="term" value="C:cytoplasm"/>
    <property type="evidence" value="ECO:0007669"/>
    <property type="project" value="TreeGrafter"/>
</dbReference>
<comment type="catalytic activity">
    <reaction evidence="9 10">
        <text>D-gluconate + ATP = 6-phospho-D-gluconate + ADP + H(+)</text>
        <dbReference type="Rhea" id="RHEA:19433"/>
        <dbReference type="ChEBI" id="CHEBI:15378"/>
        <dbReference type="ChEBI" id="CHEBI:18391"/>
        <dbReference type="ChEBI" id="CHEBI:30616"/>
        <dbReference type="ChEBI" id="CHEBI:58759"/>
        <dbReference type="ChEBI" id="CHEBI:456216"/>
        <dbReference type="EC" id="2.7.1.12"/>
    </reaction>
</comment>
<dbReference type="KEGG" id="bii:BINDI_0117"/>
<dbReference type="FunFam" id="3.40.50.300:FF:000522">
    <property type="entry name" value="Gluconokinase"/>
    <property type="match status" value="1"/>
</dbReference>
<dbReference type="EC" id="2.7.1.12" evidence="3 10"/>
<evidence type="ECO:0000256" key="7">
    <source>
        <dbReference type="ARBA" id="ARBA00022840"/>
    </source>
</evidence>
<reference evidence="11 12" key="1">
    <citation type="journal article" date="2014" name="Appl. Environ. Microbiol.">
        <title>Genomic encyclopedia of type strains of the genus Bifidobacterium.</title>
        <authorList>
            <person name="Milani C."/>
            <person name="Lugli G.A."/>
            <person name="Duranti S."/>
            <person name="Turroni F."/>
            <person name="Bottacini F."/>
            <person name="Mangifesta M."/>
            <person name="Sanchez B."/>
            <person name="Viappiani A."/>
            <person name="Mancabelli L."/>
            <person name="Taminiau B."/>
            <person name="Delcenserie V."/>
            <person name="Barrangou R."/>
            <person name="Margolles A."/>
            <person name="van Sinderen D."/>
            <person name="Ventura M."/>
        </authorList>
    </citation>
    <scope>NUCLEOTIDE SEQUENCE [LARGE SCALE GENOMIC DNA]</scope>
    <source>
        <strain evidence="11 12">LMG 11587</strain>
    </source>
</reference>
<evidence type="ECO:0000256" key="8">
    <source>
        <dbReference type="ARBA" id="ARBA00023064"/>
    </source>
</evidence>
<dbReference type="HOGENOM" id="CLU_077168_4_1_11"/>
<dbReference type="Proteomes" id="UP000028569">
    <property type="component" value="Chromosome"/>
</dbReference>
<accession>A0A087VST5</accession>
<dbReference type="InterPro" id="IPR006001">
    <property type="entry name" value="Therm_gnt_kin"/>
</dbReference>
<sequence length="224" mass="25455">MVDTLSTNAKGFDEHSIPSAVENTVPADYLKDHTPILVIMGVSGCGKTTMNTHLSEKLGWDMAEADDFHPQANIDKMAHGIPLNDEDRWPWLDKIHDWIQDHMDRKVPGTVTCSALKRAYRDRIRMPGVVFIHLSGDYDSIMERLSHRQGHFMKPRMLKSQFETLEPLGKDEIHMTIDVGLRMAPEIEAEEVIDTLGLQCDVKTHTTQVKAERARQAARKTEQD</sequence>
<gene>
    <name evidence="11" type="ORF">BINDI_0117</name>
</gene>
<keyword evidence="4 10" id="KW-0808">Transferase</keyword>
<proteinExistence type="inferred from homology"/>
<dbReference type="EMBL" id="CP006018">
    <property type="protein sequence ID" value="AIC91403.1"/>
    <property type="molecule type" value="Genomic_DNA"/>
</dbReference>
<evidence type="ECO:0000256" key="4">
    <source>
        <dbReference type="ARBA" id="ARBA00022679"/>
    </source>
</evidence>
<dbReference type="Pfam" id="PF01202">
    <property type="entry name" value="SKI"/>
    <property type="match status" value="1"/>
</dbReference>
<dbReference type="NCBIfam" id="TIGR01313">
    <property type="entry name" value="therm_gnt_kin"/>
    <property type="match status" value="1"/>
</dbReference>
<dbReference type="PANTHER" id="PTHR43442">
    <property type="entry name" value="GLUCONOKINASE-RELATED"/>
    <property type="match status" value="1"/>
</dbReference>
<evidence type="ECO:0000256" key="3">
    <source>
        <dbReference type="ARBA" id="ARBA00012054"/>
    </source>
</evidence>
<evidence type="ECO:0000256" key="9">
    <source>
        <dbReference type="ARBA" id="ARBA00048090"/>
    </source>
</evidence>
<evidence type="ECO:0000256" key="5">
    <source>
        <dbReference type="ARBA" id="ARBA00022741"/>
    </source>
</evidence>
<comment type="pathway">
    <text evidence="1">Carbohydrate acid metabolism.</text>
</comment>
<evidence type="ECO:0000313" key="12">
    <source>
        <dbReference type="Proteomes" id="UP000028569"/>
    </source>
</evidence>